<accession>A0A9W6XFE5</accession>
<sequence>MTQLSRHKEITARLRSVQYLHVVREYNAAADSLASEALESKMSKVILNESRKNELCELNRISEVIYETSVNQGEVKIPDPRGPIQHSALNDSATVSVMTRRQGRPKKKQVQFTDKPPDNSKDVPKPLPTTPKADDIDPVAIQAERRSRIAKAQDEELRWSNLKLFLRGEVENLDTKQPGMLSKSQISLFYQMTMYYNTWGRVVGKYEKIKKKPIYD</sequence>
<dbReference type="EMBL" id="BSXW01001520">
    <property type="protein sequence ID" value="GMF37378.1"/>
    <property type="molecule type" value="Genomic_DNA"/>
</dbReference>
<gene>
    <name evidence="2" type="ORF">Plil01_001573100</name>
</gene>
<name>A0A9W6XFE5_9STRA</name>
<proteinExistence type="predicted"/>
<protein>
    <submittedName>
        <fullName evidence="2">Unnamed protein product</fullName>
    </submittedName>
</protein>
<evidence type="ECO:0000313" key="3">
    <source>
        <dbReference type="Proteomes" id="UP001165083"/>
    </source>
</evidence>
<evidence type="ECO:0000256" key="1">
    <source>
        <dbReference type="SAM" id="MobiDB-lite"/>
    </source>
</evidence>
<comment type="caution">
    <text evidence="2">The sequence shown here is derived from an EMBL/GenBank/DDBJ whole genome shotgun (WGS) entry which is preliminary data.</text>
</comment>
<keyword evidence="3" id="KW-1185">Reference proteome</keyword>
<reference evidence="2" key="1">
    <citation type="submission" date="2023-04" db="EMBL/GenBank/DDBJ databases">
        <title>Phytophthora lilii NBRC 32176.</title>
        <authorList>
            <person name="Ichikawa N."/>
            <person name="Sato H."/>
            <person name="Tonouchi N."/>
        </authorList>
    </citation>
    <scope>NUCLEOTIDE SEQUENCE</scope>
    <source>
        <strain evidence="2">NBRC 32176</strain>
    </source>
</reference>
<dbReference type="OrthoDB" id="144080at2759"/>
<evidence type="ECO:0000313" key="2">
    <source>
        <dbReference type="EMBL" id="GMF37378.1"/>
    </source>
</evidence>
<organism evidence="2 3">
    <name type="scientific">Phytophthora lilii</name>
    <dbReference type="NCBI Taxonomy" id="2077276"/>
    <lineage>
        <taxon>Eukaryota</taxon>
        <taxon>Sar</taxon>
        <taxon>Stramenopiles</taxon>
        <taxon>Oomycota</taxon>
        <taxon>Peronosporomycetes</taxon>
        <taxon>Peronosporales</taxon>
        <taxon>Peronosporaceae</taxon>
        <taxon>Phytophthora</taxon>
    </lineage>
</organism>
<feature type="compositionally biased region" description="Basic and acidic residues" evidence="1">
    <location>
        <begin position="115"/>
        <end position="124"/>
    </location>
</feature>
<dbReference type="AlphaFoldDB" id="A0A9W6XFE5"/>
<dbReference type="Proteomes" id="UP001165083">
    <property type="component" value="Unassembled WGS sequence"/>
</dbReference>
<feature type="region of interest" description="Disordered" evidence="1">
    <location>
        <begin position="95"/>
        <end position="135"/>
    </location>
</feature>